<dbReference type="EMBL" id="AJVK01029997">
    <property type="status" value="NOT_ANNOTATED_CDS"/>
    <property type="molecule type" value="Genomic_DNA"/>
</dbReference>
<sequence length="103" mass="11326">MHDPILLNGDPIEPYPMAEGVMQLPPIVLIAAPILVIPDEPRTFDPKLPLCGDTDVIPPTVIPIVFMEYVGAPMGLILPPAILDELVSKPHVRLGDWLMRTEE</sequence>
<proteinExistence type="predicted"/>
<accession>A0A1B0DBH8</accession>
<dbReference type="EnsemblMetazoa" id="PPAI005167-RA">
    <property type="protein sequence ID" value="PPAI005167-PA"/>
    <property type="gene ID" value="PPAI005167"/>
</dbReference>
<reference evidence="1" key="1">
    <citation type="submission" date="2022-08" db="UniProtKB">
        <authorList>
            <consortium name="EnsemblMetazoa"/>
        </authorList>
    </citation>
    <scope>IDENTIFICATION</scope>
    <source>
        <strain evidence="1">Israel</strain>
    </source>
</reference>
<evidence type="ECO:0000313" key="2">
    <source>
        <dbReference type="Proteomes" id="UP000092462"/>
    </source>
</evidence>
<dbReference type="AlphaFoldDB" id="A0A1B0DBH8"/>
<keyword evidence="2" id="KW-1185">Reference proteome</keyword>
<name>A0A1B0DBH8_PHLPP</name>
<dbReference type="VEuPathDB" id="VectorBase:PPAI005167"/>
<dbReference type="Proteomes" id="UP000092462">
    <property type="component" value="Unassembled WGS sequence"/>
</dbReference>
<protein>
    <submittedName>
        <fullName evidence="1">Uncharacterized protein</fullName>
    </submittedName>
</protein>
<organism evidence="1 2">
    <name type="scientific">Phlebotomus papatasi</name>
    <name type="common">Sandfly</name>
    <dbReference type="NCBI Taxonomy" id="29031"/>
    <lineage>
        <taxon>Eukaryota</taxon>
        <taxon>Metazoa</taxon>
        <taxon>Ecdysozoa</taxon>
        <taxon>Arthropoda</taxon>
        <taxon>Hexapoda</taxon>
        <taxon>Insecta</taxon>
        <taxon>Pterygota</taxon>
        <taxon>Neoptera</taxon>
        <taxon>Endopterygota</taxon>
        <taxon>Diptera</taxon>
        <taxon>Nematocera</taxon>
        <taxon>Psychodoidea</taxon>
        <taxon>Psychodidae</taxon>
        <taxon>Phlebotomus</taxon>
        <taxon>Phlebotomus</taxon>
    </lineage>
</organism>
<evidence type="ECO:0000313" key="1">
    <source>
        <dbReference type="EnsemblMetazoa" id="PPAI005167-PA"/>
    </source>
</evidence>